<proteinExistence type="predicted"/>
<protein>
    <submittedName>
        <fullName evidence="1">Uncharacterized protein</fullName>
    </submittedName>
</protein>
<comment type="caution">
    <text evidence="1">The sequence shown here is derived from an EMBL/GenBank/DDBJ whole genome shotgun (WGS) entry which is preliminary data.</text>
</comment>
<organism evidence="1 2">
    <name type="scientific">Gryllotalpicola reticulitermitis</name>
    <dbReference type="NCBI Taxonomy" id="1184153"/>
    <lineage>
        <taxon>Bacteria</taxon>
        <taxon>Bacillati</taxon>
        <taxon>Actinomycetota</taxon>
        <taxon>Actinomycetes</taxon>
        <taxon>Micrococcales</taxon>
        <taxon>Microbacteriaceae</taxon>
        <taxon>Gryllotalpicola</taxon>
    </lineage>
</organism>
<reference evidence="2" key="1">
    <citation type="journal article" date="2019" name="Int. J. Syst. Evol. Microbiol.">
        <title>The Global Catalogue of Microorganisms (GCM) 10K type strain sequencing project: providing services to taxonomists for standard genome sequencing and annotation.</title>
        <authorList>
            <consortium name="The Broad Institute Genomics Platform"/>
            <consortium name="The Broad Institute Genome Sequencing Center for Infectious Disease"/>
            <person name="Wu L."/>
            <person name="Ma J."/>
        </authorList>
    </citation>
    <scope>NUCLEOTIDE SEQUENCE [LARGE SCALE GENOMIC DNA]</scope>
    <source>
        <strain evidence="2">CGMCC 1.10363</strain>
    </source>
</reference>
<sequence length="121" mass="13799">MRADIPSDVLAGLQDEHRPLIEDYGSAFKAYLSPPDVDGSSEDLLEIFTEAHVGSYPLDRQHVLEHTTEYTEFRIRIDEVAAEYAFGDGVIEIDTDRIWDLVAENLDDIVELDGKYHLFEK</sequence>
<evidence type="ECO:0000313" key="1">
    <source>
        <dbReference type="EMBL" id="MFC4245322.1"/>
    </source>
</evidence>
<dbReference type="Proteomes" id="UP001595900">
    <property type="component" value="Unassembled WGS sequence"/>
</dbReference>
<gene>
    <name evidence="1" type="ORF">ACFOYW_18285</name>
</gene>
<dbReference type="EMBL" id="JBHSCN010000023">
    <property type="protein sequence ID" value="MFC4245322.1"/>
    <property type="molecule type" value="Genomic_DNA"/>
</dbReference>
<name>A0ABV8QCX4_9MICO</name>
<dbReference type="RefSeq" id="WP_390232444.1">
    <property type="nucleotide sequence ID" value="NZ_JBHSCN010000023.1"/>
</dbReference>
<keyword evidence="2" id="KW-1185">Reference proteome</keyword>
<evidence type="ECO:0000313" key="2">
    <source>
        <dbReference type="Proteomes" id="UP001595900"/>
    </source>
</evidence>
<accession>A0ABV8QCX4</accession>